<feature type="chain" id="PRO_5035451919" description="Peptidase M11 gametolysin domain-containing protein" evidence="2">
    <location>
        <begin position="23"/>
        <end position="657"/>
    </location>
</feature>
<feature type="region of interest" description="Disordered" evidence="1">
    <location>
        <begin position="503"/>
        <end position="548"/>
    </location>
</feature>
<dbReference type="InterPro" id="IPR008752">
    <property type="entry name" value="Peptidase_M11"/>
</dbReference>
<feature type="domain" description="Peptidase M11 gametolysin" evidence="3">
    <location>
        <begin position="172"/>
        <end position="337"/>
    </location>
</feature>
<evidence type="ECO:0000256" key="1">
    <source>
        <dbReference type="SAM" id="MobiDB-lite"/>
    </source>
</evidence>
<evidence type="ECO:0000259" key="3">
    <source>
        <dbReference type="Pfam" id="PF05548"/>
    </source>
</evidence>
<feature type="signal peptide" evidence="2">
    <location>
        <begin position="1"/>
        <end position="22"/>
    </location>
</feature>
<evidence type="ECO:0000313" key="4">
    <source>
        <dbReference type="EMBL" id="CAG9290772.1"/>
    </source>
</evidence>
<accession>A0A8J9XBK8</accession>
<organism evidence="4">
    <name type="scientific">Phaeodactylum tricornutum</name>
    <name type="common">Diatom</name>
    <dbReference type="NCBI Taxonomy" id="2850"/>
    <lineage>
        <taxon>Eukaryota</taxon>
        <taxon>Sar</taxon>
        <taxon>Stramenopiles</taxon>
        <taxon>Ochrophyta</taxon>
        <taxon>Bacillariophyta</taxon>
        <taxon>Bacillariophyceae</taxon>
        <taxon>Bacillariophycidae</taxon>
        <taxon>Naviculales</taxon>
        <taxon>Phaeodactylaceae</taxon>
        <taxon>Phaeodactylum</taxon>
    </lineage>
</organism>
<dbReference type="Proteomes" id="UP000836788">
    <property type="component" value="Chromosome 5"/>
</dbReference>
<feature type="compositionally biased region" description="Basic and acidic residues" evidence="1">
    <location>
        <begin position="638"/>
        <end position="657"/>
    </location>
</feature>
<feature type="region of interest" description="Disordered" evidence="1">
    <location>
        <begin position="571"/>
        <end position="657"/>
    </location>
</feature>
<keyword evidence="2" id="KW-0732">Signal</keyword>
<dbReference type="SUPFAM" id="SSF55486">
    <property type="entry name" value="Metalloproteases ('zincins'), catalytic domain"/>
    <property type="match status" value="1"/>
</dbReference>
<feature type="compositionally biased region" description="Low complexity" evidence="1">
    <location>
        <begin position="515"/>
        <end position="528"/>
    </location>
</feature>
<name>A0A8J9XBK8_PHATR</name>
<gene>
    <name evidence="4" type="ORF">PTTT1_LOCUS45847</name>
</gene>
<evidence type="ECO:0000256" key="2">
    <source>
        <dbReference type="SAM" id="SignalP"/>
    </source>
</evidence>
<feature type="compositionally biased region" description="Polar residues" evidence="1">
    <location>
        <begin position="529"/>
        <end position="542"/>
    </location>
</feature>
<sequence length="657" mass="71403">MKFLPACARILLLIWLTGTVLSVQSWLGSSAQESTDSIVCRITLSATLLALPTIGKPAVSTNTVACIPIVDNRETADLFSIDLPLHFWEQHAVAAANGTLLVSIEGASITRKGIVATAQATFQVLPELPNSSRHLSLDDDPNHYWTTGIKTIAVVRISTRDAEPTYSTADMERGIFGDGLENDGVTMPTQYNACSFGKLRFIRSVYGVVDLKLDRTLGSFESVDSIFQSAQKQLVEEHNLDSITDLGDKILFCLPPGTGSWIAVAGVRHWRALFNDQWCLSLSALMHEVGHTVGLMHSNEAGQIYGDQTGYMGFGRLAVNTPRQCFNGHKNDVLGWYKDRVVAVDPKEDGGGARLYKIAAFVDYDKAASNEPVILDVGGQIFLQYNRAKGFNVGTEEKGNTLTITEYDGTDSSTNLGGLKVGEEFGEYNFQHSGHVLMIQVCETIIGDSNSPDAMIVSVGLDQSLCRNAQMASPQADIQGMPFPLTASPTVSPTVATNYPTMTPTLSPTSPPVLNPTHRPTTSPTHSSMFTETSHSTNSPTFRPSEDTAEAIRSIEGLPFTRTPTLAPSALPVAAPGLPFSDDEQAEPNEAIAAPPSQRRPLRNYAPRVESFPSAAITQPPSQRRPLRNYAPRVESLPLKKEKTTESRMHDRLRLSD</sequence>
<dbReference type="Pfam" id="PF05548">
    <property type="entry name" value="Peptidase_M11"/>
    <property type="match status" value="1"/>
</dbReference>
<dbReference type="EMBL" id="OU594946">
    <property type="protein sequence ID" value="CAG9290772.1"/>
    <property type="molecule type" value="Genomic_DNA"/>
</dbReference>
<reference evidence="4" key="1">
    <citation type="submission" date="2022-02" db="EMBL/GenBank/DDBJ databases">
        <authorList>
            <person name="Giguere J D."/>
        </authorList>
    </citation>
    <scope>NUCLEOTIDE SEQUENCE</scope>
    <source>
        <strain evidence="4">CCAP 1055/1</strain>
    </source>
</reference>
<protein>
    <recommendedName>
        <fullName evidence="3">Peptidase M11 gametolysin domain-containing protein</fullName>
    </recommendedName>
</protein>
<proteinExistence type="predicted"/>
<dbReference type="AlphaFoldDB" id="A0A8J9XBK8"/>